<proteinExistence type="predicted"/>
<dbReference type="PANTHER" id="PTHR15592">
    <property type="entry name" value="MATRIN 3/NUCLEAR PROTEIN 220-RELATED"/>
    <property type="match status" value="1"/>
</dbReference>
<evidence type="ECO:0000256" key="6">
    <source>
        <dbReference type="ARBA" id="ARBA00022723"/>
    </source>
</evidence>
<comment type="subcellular location">
    <subcellularLocation>
        <location evidence="2">Cytoplasm</location>
        <location evidence="2">Cytoplasmic ribonucleoprotein granule</location>
    </subcellularLocation>
    <subcellularLocation>
        <location evidence="1">Nucleus</location>
    </subcellularLocation>
</comment>
<dbReference type="PROSITE" id="PS50102">
    <property type="entry name" value="RRM"/>
    <property type="match status" value="1"/>
</dbReference>
<evidence type="ECO:0000256" key="15">
    <source>
        <dbReference type="ARBA" id="ARBA00075699"/>
    </source>
</evidence>
<dbReference type="AlphaFoldDB" id="A0A2P4T5P1"/>
<keyword evidence="5" id="KW-0507">mRNA processing</keyword>
<accession>A0A2P4T5P1</accession>
<evidence type="ECO:0000313" key="19">
    <source>
        <dbReference type="EMBL" id="POI31689.1"/>
    </source>
</evidence>
<evidence type="ECO:0000256" key="8">
    <source>
        <dbReference type="ARBA" id="ARBA00022833"/>
    </source>
</evidence>
<keyword evidence="20" id="KW-1185">Reference proteome</keyword>
<feature type="region of interest" description="Disordered" evidence="17">
    <location>
        <begin position="209"/>
        <end position="308"/>
    </location>
</feature>
<dbReference type="InterPro" id="IPR035979">
    <property type="entry name" value="RBD_domain_sf"/>
</dbReference>
<evidence type="ECO:0000256" key="11">
    <source>
        <dbReference type="ARBA" id="ARBA00023242"/>
    </source>
</evidence>
<evidence type="ECO:0000256" key="12">
    <source>
        <dbReference type="ARBA" id="ARBA00057712"/>
    </source>
</evidence>
<name>A0A2P4T5P1_BAMTH</name>
<evidence type="ECO:0000256" key="13">
    <source>
        <dbReference type="ARBA" id="ARBA00065821"/>
    </source>
</evidence>
<dbReference type="InterPro" id="IPR034790">
    <property type="entry name" value="RBM20_RRM"/>
</dbReference>
<protein>
    <recommendedName>
        <fullName evidence="14">RNA-binding protein 20</fullName>
    </recommendedName>
    <alternativeName>
        <fullName evidence="15">RNA-binding motif protein 20</fullName>
    </alternativeName>
</protein>
<organism evidence="19 20">
    <name type="scientific">Bambusicola thoracicus</name>
    <name type="common">Chinese bamboo-partridge</name>
    <name type="synonym">Perdix thoracica</name>
    <dbReference type="NCBI Taxonomy" id="9083"/>
    <lineage>
        <taxon>Eukaryota</taxon>
        <taxon>Metazoa</taxon>
        <taxon>Chordata</taxon>
        <taxon>Craniata</taxon>
        <taxon>Vertebrata</taxon>
        <taxon>Euteleostomi</taxon>
        <taxon>Archelosauria</taxon>
        <taxon>Archosauria</taxon>
        <taxon>Dinosauria</taxon>
        <taxon>Saurischia</taxon>
        <taxon>Theropoda</taxon>
        <taxon>Coelurosauria</taxon>
        <taxon>Aves</taxon>
        <taxon>Neognathae</taxon>
        <taxon>Galloanserae</taxon>
        <taxon>Galliformes</taxon>
        <taxon>Phasianidae</taxon>
        <taxon>Perdicinae</taxon>
        <taxon>Bambusicola</taxon>
    </lineage>
</organism>
<dbReference type="OrthoDB" id="8949749at2759"/>
<dbReference type="GO" id="GO:0005634">
    <property type="term" value="C:nucleus"/>
    <property type="evidence" value="ECO:0007669"/>
    <property type="project" value="UniProtKB-SubCell"/>
</dbReference>
<keyword evidence="4" id="KW-0597">Phosphoprotein</keyword>
<comment type="function">
    <text evidence="12">RNA-binding protein that acts as a regulator of mRNA splicing of a subset of genes encoding key structural proteins involved in cardiac development, such as TTN (Titin), CACNA1C, CAMK2D or PDLIM5/ENH. Acts as a repressor of mRNA splicing: specifically binds the 5'UCUU-3' motif that is predominantly found within intronic sequences of pre-mRNAs, leading to the exclusion of specific exons in target transcripts. RBM20-mediated exon skipping is hormone-dependent and is essential for TTN isoform transition in both cardiac and skeletal muscles. RBM20-mediated exon skipping of TTN provides substrates for the formation of circular RNA (circRNAs) from the TTN transcripts. Together with RBM24, promotes the expression of short isoforms of PDLIM5/ENH in cardiomyocytes.</text>
</comment>
<evidence type="ECO:0000313" key="20">
    <source>
        <dbReference type="Proteomes" id="UP000237246"/>
    </source>
</evidence>
<evidence type="ECO:0000256" key="10">
    <source>
        <dbReference type="ARBA" id="ARBA00023187"/>
    </source>
</evidence>
<dbReference type="GO" id="GO:0048024">
    <property type="term" value="P:regulation of mRNA splicing, via spliceosome"/>
    <property type="evidence" value="ECO:0007669"/>
    <property type="project" value="UniProtKB-ARBA"/>
</dbReference>
<evidence type="ECO:0000256" key="16">
    <source>
        <dbReference type="PROSITE-ProRule" id="PRU00176"/>
    </source>
</evidence>
<dbReference type="SUPFAM" id="SSF54928">
    <property type="entry name" value="RNA-binding domain, RBD"/>
    <property type="match status" value="1"/>
</dbReference>
<feature type="domain" description="RRM" evidence="18">
    <location>
        <begin position="506"/>
        <end position="581"/>
    </location>
</feature>
<dbReference type="GO" id="GO:0008270">
    <property type="term" value="F:zinc ion binding"/>
    <property type="evidence" value="ECO:0007669"/>
    <property type="project" value="UniProtKB-KW"/>
</dbReference>
<evidence type="ECO:0000256" key="14">
    <source>
        <dbReference type="ARBA" id="ARBA00067883"/>
    </source>
</evidence>
<dbReference type="GO" id="GO:0060914">
    <property type="term" value="P:heart formation"/>
    <property type="evidence" value="ECO:0007669"/>
    <property type="project" value="UniProtKB-ARBA"/>
</dbReference>
<evidence type="ECO:0000259" key="18">
    <source>
        <dbReference type="PROSITE" id="PS50102"/>
    </source>
</evidence>
<evidence type="ECO:0000256" key="3">
    <source>
        <dbReference type="ARBA" id="ARBA00022490"/>
    </source>
</evidence>
<reference evidence="19 20" key="1">
    <citation type="submission" date="2018-01" db="EMBL/GenBank/DDBJ databases">
        <title>Comparison of the Chinese Bamboo Partridge and Red Junglefowl genome sequences highlights the importance of demography in genome evolution.</title>
        <authorList>
            <person name="Tiley G.P."/>
            <person name="Kimball R.T."/>
            <person name="Braun E.L."/>
            <person name="Burleigh J.G."/>
        </authorList>
    </citation>
    <scope>NUCLEOTIDE SEQUENCE [LARGE SCALE GENOMIC DNA]</scope>
    <source>
        <strain evidence="19">RTK389</strain>
        <tissue evidence="19">Blood</tissue>
    </source>
</reference>
<dbReference type="FunFam" id="3.30.70.330:FF:000270">
    <property type="entry name" value="RNA binding motif protein 20"/>
    <property type="match status" value="1"/>
</dbReference>
<comment type="subunit">
    <text evidence="13">Associates with components of the U1 and U2 U1 small nuclear ribonucleoprotein complexes.</text>
</comment>
<dbReference type="InterPro" id="IPR012677">
    <property type="entry name" value="Nucleotide-bd_a/b_plait_sf"/>
</dbReference>
<evidence type="ECO:0000256" key="17">
    <source>
        <dbReference type="SAM" id="MobiDB-lite"/>
    </source>
</evidence>
<keyword evidence="10" id="KW-0508">mRNA splicing</keyword>
<feature type="compositionally biased region" description="Polar residues" evidence="17">
    <location>
        <begin position="276"/>
        <end position="294"/>
    </location>
</feature>
<keyword evidence="7" id="KW-0863">Zinc-finger</keyword>
<evidence type="ECO:0000256" key="2">
    <source>
        <dbReference type="ARBA" id="ARBA00004331"/>
    </source>
</evidence>
<dbReference type="SMART" id="SM00360">
    <property type="entry name" value="RRM"/>
    <property type="match status" value="1"/>
</dbReference>
<sequence length="615" mass="66339">MSKSITVTACLMLESERRFRVNSANLILILCSAAKLLEKSPFSVSAPSPLLPSPASLQLAQLQAQLTLHRLKLAQTAVTNNPAAATVLNQVLSKVAMSQPLFNQLRHPSVMGAPPGHTAGGPPPGPGIASTRFSSGGIAFPTQNAGGSLGPVQAQAPNAIVMSPFGGVMAPTSSQQPVVVGLNKVGPSAAAAAGGFYEYSKQNVTTPQAYASEGDQPGFSSAVGARYEGPFGPTGPLKHDTPAGFQKDAYGAAPAFPGDPHTSHPKGDPSPILHGTGTSNQWENIPNFSSQNKSDLLPSDSMWPSASQQPYEIRNELYNPEEPTPDTKFSTAAAPAFGRLNNSKQSFGSPRLRQNEELSAGVPDLPMRSLQPHELNDLHGVAPLHFPHVCSLCDKKIFDLKVSDFNIPRGTRGVQRGFPDFSCAHRLFVSTQDWDQHVKGTLHIQKCMAFSDKFSQNCVIRYLDYPPNVGSSFITTSARSFGQPGATFPSLPSGVRFPQRKSTLGRVVHICNLPEGSCTENDVINLGLPFGKVTNYILMKSTNQAFLEMAYSEAAQAMVQYYKEKPAMINDDKLLIRMSKRYKELQLKKPGKNVAAIIQDIHSQRERDLLREADR</sequence>
<dbReference type="Gene3D" id="3.30.70.330">
    <property type="match status" value="1"/>
</dbReference>
<dbReference type="GO" id="GO:0006397">
    <property type="term" value="P:mRNA processing"/>
    <property type="evidence" value="ECO:0007669"/>
    <property type="project" value="UniProtKB-KW"/>
</dbReference>
<dbReference type="GO" id="GO:0008380">
    <property type="term" value="P:RNA splicing"/>
    <property type="evidence" value="ECO:0007669"/>
    <property type="project" value="UniProtKB-KW"/>
</dbReference>
<keyword evidence="6" id="KW-0479">Metal-binding</keyword>
<evidence type="ECO:0000256" key="7">
    <source>
        <dbReference type="ARBA" id="ARBA00022771"/>
    </source>
</evidence>
<evidence type="ECO:0000256" key="5">
    <source>
        <dbReference type="ARBA" id="ARBA00022664"/>
    </source>
</evidence>
<dbReference type="GO" id="GO:0036464">
    <property type="term" value="C:cytoplasmic ribonucleoprotein granule"/>
    <property type="evidence" value="ECO:0007669"/>
    <property type="project" value="UniProtKB-SubCell"/>
</dbReference>
<keyword evidence="8" id="KW-0862">Zinc</keyword>
<dbReference type="CDD" id="cd12685">
    <property type="entry name" value="RRM_RBM20"/>
    <property type="match status" value="1"/>
</dbReference>
<dbReference type="InterPro" id="IPR000504">
    <property type="entry name" value="RRM_dom"/>
</dbReference>
<dbReference type="EMBL" id="PPHD01007917">
    <property type="protein sequence ID" value="POI31689.1"/>
    <property type="molecule type" value="Genomic_DNA"/>
</dbReference>
<dbReference type="GO" id="GO:0003723">
    <property type="term" value="F:RNA binding"/>
    <property type="evidence" value="ECO:0007669"/>
    <property type="project" value="UniProtKB-UniRule"/>
</dbReference>
<evidence type="ECO:0000256" key="1">
    <source>
        <dbReference type="ARBA" id="ARBA00004123"/>
    </source>
</evidence>
<evidence type="ECO:0000256" key="4">
    <source>
        <dbReference type="ARBA" id="ARBA00022553"/>
    </source>
</evidence>
<evidence type="ECO:0000256" key="9">
    <source>
        <dbReference type="ARBA" id="ARBA00022884"/>
    </source>
</evidence>
<keyword evidence="3" id="KW-0963">Cytoplasm</keyword>
<gene>
    <name evidence="19" type="ORF">CIB84_004561</name>
</gene>
<keyword evidence="11" id="KW-0539">Nucleus</keyword>
<keyword evidence="9 16" id="KW-0694">RNA-binding</keyword>
<comment type="caution">
    <text evidence="19">The sequence shown here is derived from an EMBL/GenBank/DDBJ whole genome shotgun (WGS) entry which is preliminary data.</text>
</comment>
<dbReference type="Proteomes" id="UP000237246">
    <property type="component" value="Unassembled WGS sequence"/>
</dbReference>